<keyword evidence="1" id="KW-1133">Transmembrane helix</keyword>
<dbReference type="EMBL" id="JBANRG010000002">
    <property type="protein sequence ID" value="KAK7471050.1"/>
    <property type="molecule type" value="Genomic_DNA"/>
</dbReference>
<evidence type="ECO:0000256" key="1">
    <source>
        <dbReference type="SAM" id="Phobius"/>
    </source>
</evidence>
<evidence type="ECO:0008006" key="4">
    <source>
        <dbReference type="Google" id="ProtNLM"/>
    </source>
</evidence>
<keyword evidence="1" id="KW-0812">Transmembrane</keyword>
<evidence type="ECO:0000313" key="3">
    <source>
        <dbReference type="Proteomes" id="UP001498398"/>
    </source>
</evidence>
<feature type="transmembrane region" description="Helical" evidence="1">
    <location>
        <begin position="42"/>
        <end position="62"/>
    </location>
</feature>
<proteinExistence type="predicted"/>
<dbReference type="PANTHER" id="PTHR28075">
    <property type="entry name" value="CHROMOSOME 16, WHOLE GENOME SHOTGUN SEQUENCE"/>
    <property type="match status" value="1"/>
</dbReference>
<name>A0ABR1K5Q2_9AGAR</name>
<reference evidence="2 3" key="1">
    <citation type="submission" date="2024-01" db="EMBL/GenBank/DDBJ databases">
        <title>A draft genome for the cacao thread blight pathogen Marasmiellus scandens.</title>
        <authorList>
            <person name="Baruah I.K."/>
            <person name="Leung J."/>
            <person name="Bukari Y."/>
            <person name="Amoako-Attah I."/>
            <person name="Meinhardt L.W."/>
            <person name="Bailey B.A."/>
            <person name="Cohen S.P."/>
        </authorList>
    </citation>
    <scope>NUCLEOTIDE SEQUENCE [LARGE SCALE GENOMIC DNA]</scope>
    <source>
        <strain evidence="2 3">GH-19</strain>
    </source>
</reference>
<comment type="caution">
    <text evidence="2">The sequence shown here is derived from an EMBL/GenBank/DDBJ whole genome shotgun (WGS) entry which is preliminary data.</text>
</comment>
<keyword evidence="1" id="KW-0472">Membrane</keyword>
<protein>
    <recommendedName>
        <fullName evidence="4">DUF4149 domain-containing protein</fullName>
    </recommendedName>
</protein>
<evidence type="ECO:0000313" key="2">
    <source>
        <dbReference type="EMBL" id="KAK7471050.1"/>
    </source>
</evidence>
<dbReference type="InterPro" id="IPR013726">
    <property type="entry name" value="Mitofissin"/>
</dbReference>
<keyword evidence="3" id="KW-1185">Reference proteome</keyword>
<dbReference type="Pfam" id="PF08520">
    <property type="entry name" value="Mitofissin"/>
    <property type="match status" value="1"/>
</dbReference>
<dbReference type="PANTHER" id="PTHR28075:SF1">
    <property type="entry name" value="DUF1748-DOMAIN-CONTAINING PROTEIN"/>
    <property type="match status" value="1"/>
</dbReference>
<dbReference type="Proteomes" id="UP001498398">
    <property type="component" value="Unassembled WGS sequence"/>
</dbReference>
<accession>A0ABR1K5Q2</accession>
<sequence length="112" mass="12455">MIGKLGVYILLFTLRKLGILKSNNPLLTVALCTLLPIPRLGVMALVHLGFDALLISAFLAGVKRTTGLTPALGQVPNKDVRQLLRQYLEFGEYVFDFAVVFFGRSSSFERKR</sequence>
<gene>
    <name evidence="2" type="ORF">VKT23_002465</name>
</gene>
<organism evidence="2 3">
    <name type="scientific">Marasmiellus scandens</name>
    <dbReference type="NCBI Taxonomy" id="2682957"/>
    <lineage>
        <taxon>Eukaryota</taxon>
        <taxon>Fungi</taxon>
        <taxon>Dikarya</taxon>
        <taxon>Basidiomycota</taxon>
        <taxon>Agaricomycotina</taxon>
        <taxon>Agaricomycetes</taxon>
        <taxon>Agaricomycetidae</taxon>
        <taxon>Agaricales</taxon>
        <taxon>Marasmiineae</taxon>
        <taxon>Omphalotaceae</taxon>
        <taxon>Marasmiellus</taxon>
    </lineage>
</organism>